<evidence type="ECO:0000256" key="12">
    <source>
        <dbReference type="PROSITE-ProRule" id="PRU01263"/>
    </source>
</evidence>
<dbReference type="PANTHER" id="PTHR24394">
    <property type="entry name" value="ZINC FINGER PROTEIN"/>
    <property type="match status" value="1"/>
</dbReference>
<comment type="subcellular location">
    <subcellularLocation>
        <location evidence="2">Nucleus</location>
    </subcellularLocation>
</comment>
<evidence type="ECO:0000259" key="14">
    <source>
        <dbReference type="PROSITE" id="PS51915"/>
    </source>
</evidence>
<dbReference type="GO" id="GO:0005634">
    <property type="term" value="C:nucleus"/>
    <property type="evidence" value="ECO:0007669"/>
    <property type="project" value="UniProtKB-SubCell"/>
</dbReference>
<evidence type="ECO:0000256" key="9">
    <source>
        <dbReference type="ARBA" id="ARBA00023163"/>
    </source>
</evidence>
<evidence type="ECO:0000256" key="4">
    <source>
        <dbReference type="ARBA" id="ARBA00022737"/>
    </source>
</evidence>
<feature type="binding site" evidence="12">
    <location>
        <position position="10"/>
    </location>
    <ligand>
        <name>Zn(2+)</name>
        <dbReference type="ChEBI" id="CHEBI:29105"/>
    </ligand>
</feature>
<evidence type="ECO:0000259" key="13">
    <source>
        <dbReference type="PROSITE" id="PS50157"/>
    </source>
</evidence>
<keyword evidence="7" id="KW-0805">Transcription regulation</keyword>
<feature type="binding site" evidence="12">
    <location>
        <position position="51"/>
    </location>
    <ligand>
        <name>Zn(2+)</name>
        <dbReference type="ChEBI" id="CHEBI:29105"/>
    </ligand>
</feature>
<dbReference type="OrthoDB" id="427030at2759"/>
<keyword evidence="4" id="KW-0677">Repeat</keyword>
<dbReference type="SUPFAM" id="SSF57667">
    <property type="entry name" value="beta-beta-alpha zinc fingers"/>
    <property type="match status" value="6"/>
</dbReference>
<name>A0A9N9R6M1_9NEOP</name>
<feature type="domain" description="C2H2-type" evidence="13">
    <location>
        <begin position="503"/>
        <end position="530"/>
    </location>
</feature>
<dbReference type="InterPro" id="IPR012934">
    <property type="entry name" value="Znf_AD"/>
</dbReference>
<feature type="domain" description="C2H2-type" evidence="13">
    <location>
        <begin position="475"/>
        <end position="502"/>
    </location>
</feature>
<feature type="binding site" evidence="12">
    <location>
        <position position="48"/>
    </location>
    <ligand>
        <name>Zn(2+)</name>
        <dbReference type="ChEBI" id="CHEBI:29105"/>
    </ligand>
</feature>
<keyword evidence="3 12" id="KW-0479">Metal-binding</keyword>
<feature type="domain" description="C2H2-type" evidence="13">
    <location>
        <begin position="531"/>
        <end position="558"/>
    </location>
</feature>
<keyword evidence="16" id="KW-1185">Reference proteome</keyword>
<dbReference type="PANTHER" id="PTHR24394:SF48">
    <property type="entry name" value="ZINC FINGER PROTEIN 771"/>
    <property type="match status" value="1"/>
</dbReference>
<evidence type="ECO:0000256" key="1">
    <source>
        <dbReference type="ARBA" id="ARBA00003767"/>
    </source>
</evidence>
<dbReference type="InterPro" id="IPR036236">
    <property type="entry name" value="Znf_C2H2_sf"/>
</dbReference>
<dbReference type="EMBL" id="OU893354">
    <property type="protein sequence ID" value="CAG9790679.1"/>
    <property type="molecule type" value="Genomic_DNA"/>
</dbReference>
<dbReference type="Pfam" id="PF00096">
    <property type="entry name" value="zf-C2H2"/>
    <property type="match status" value="6"/>
</dbReference>
<dbReference type="Proteomes" id="UP001153714">
    <property type="component" value="Chromosome 23"/>
</dbReference>
<keyword evidence="10" id="KW-0539">Nucleus</keyword>
<evidence type="ECO:0000256" key="2">
    <source>
        <dbReference type="ARBA" id="ARBA00004123"/>
    </source>
</evidence>
<evidence type="ECO:0000313" key="16">
    <source>
        <dbReference type="Proteomes" id="UP001153714"/>
    </source>
</evidence>
<evidence type="ECO:0000313" key="15">
    <source>
        <dbReference type="EMBL" id="CAG9790679.1"/>
    </source>
</evidence>
<evidence type="ECO:0000256" key="8">
    <source>
        <dbReference type="ARBA" id="ARBA00023125"/>
    </source>
</evidence>
<dbReference type="AlphaFoldDB" id="A0A9N9R6M1"/>
<dbReference type="Pfam" id="PF07776">
    <property type="entry name" value="zf-AD"/>
    <property type="match status" value="1"/>
</dbReference>
<accession>A0A9N9R6M1</accession>
<feature type="domain" description="C2H2-type" evidence="13">
    <location>
        <begin position="559"/>
        <end position="582"/>
    </location>
</feature>
<dbReference type="InterPro" id="IPR013087">
    <property type="entry name" value="Znf_C2H2_type"/>
</dbReference>
<feature type="binding site" evidence="12">
    <location>
        <position position="7"/>
    </location>
    <ligand>
        <name>Zn(2+)</name>
        <dbReference type="ChEBI" id="CHEBI:29105"/>
    </ligand>
</feature>
<gene>
    <name evidence="15" type="ORF">DIATSA_LOCUS8341</name>
</gene>
<sequence length="600" mass="69610">MGELLVCRVCLCTDVKLYDIYKYRLESAYENLTGFKVLPLDGYPQYTCGVCSTLLTKWLSFKNLCQKSLEVLKFAYEQNHLITTEYVASLHLNTHILSNFSKGRYNLSYYDDETHIEDEICNKYEDNSNTDTNDLDFNNEEPNYETHIKIEHKPVHLLLSEKFTETKTKVKKKKVLKCEKKVFENNQDNEASESDSQDVDPFDNNDIELIILSKDQQMDEVRARMESLNYSQSLYKCNKCFKGFMSSATYKNHMVTHDPSTGSHVCEICQTRWPTVGKLRTHLTSHEKRYVCKLCGHVTKSRFKAKEHYQWHSGHKYICNICGASFEKSTSHLTHVRIHHPSQHSCEVCGESFIGENGLHMHRKKAHRSTENDEKKPTCSCCDVTFQTVEALKKHKAKNVDCSNIMPCVQCGENFETNAELKEHLKTHFKEEPVKCEECNRTFAHKRSFAIHFQRVHLGVKMKYRGARRQKLSVVVCEICGKECTSKATLMYHQRTHSGEKPYECPECPKRFSVHQRLQIHLRTHTGESPYKCRNCPKAFKHKAALNRHDRVHTGAKPYACSHCGKCFSQSNSMKLHVRTVHLKMPAPYRSRHTEKPIAT</sequence>
<feature type="domain" description="C2H2-type" evidence="13">
    <location>
        <begin position="434"/>
        <end position="462"/>
    </location>
</feature>
<dbReference type="PROSITE" id="PS00028">
    <property type="entry name" value="ZINC_FINGER_C2H2_1"/>
    <property type="match status" value="10"/>
</dbReference>
<feature type="domain" description="C2H2-type" evidence="13">
    <location>
        <begin position="317"/>
        <end position="344"/>
    </location>
</feature>
<dbReference type="SMART" id="SM00868">
    <property type="entry name" value="zf-AD"/>
    <property type="match status" value="1"/>
</dbReference>
<evidence type="ECO:0000256" key="7">
    <source>
        <dbReference type="ARBA" id="ARBA00023015"/>
    </source>
</evidence>
<feature type="domain" description="C2H2-type" evidence="13">
    <location>
        <begin position="344"/>
        <end position="372"/>
    </location>
</feature>
<feature type="domain" description="ZAD" evidence="14">
    <location>
        <begin position="5"/>
        <end position="75"/>
    </location>
</feature>
<dbReference type="SMART" id="SM00355">
    <property type="entry name" value="ZnF_C2H2"/>
    <property type="match status" value="12"/>
</dbReference>
<dbReference type="FunFam" id="3.30.160.60:FF:002343">
    <property type="entry name" value="Zinc finger protein 33A"/>
    <property type="match status" value="2"/>
</dbReference>
<protein>
    <submittedName>
        <fullName evidence="15">Uncharacterized protein</fullName>
    </submittedName>
</protein>
<dbReference type="PROSITE" id="PS50157">
    <property type="entry name" value="ZINC_FINGER_C2H2_2"/>
    <property type="match status" value="10"/>
</dbReference>
<feature type="domain" description="C2H2-type" evidence="13">
    <location>
        <begin position="290"/>
        <end position="317"/>
    </location>
</feature>
<comment type="function">
    <text evidence="1">May be involved in transcriptional regulation.</text>
</comment>
<organism evidence="15 16">
    <name type="scientific">Diatraea saccharalis</name>
    <name type="common">sugarcane borer</name>
    <dbReference type="NCBI Taxonomy" id="40085"/>
    <lineage>
        <taxon>Eukaryota</taxon>
        <taxon>Metazoa</taxon>
        <taxon>Ecdysozoa</taxon>
        <taxon>Arthropoda</taxon>
        <taxon>Hexapoda</taxon>
        <taxon>Insecta</taxon>
        <taxon>Pterygota</taxon>
        <taxon>Neoptera</taxon>
        <taxon>Endopterygota</taxon>
        <taxon>Lepidoptera</taxon>
        <taxon>Glossata</taxon>
        <taxon>Ditrysia</taxon>
        <taxon>Pyraloidea</taxon>
        <taxon>Crambidae</taxon>
        <taxon>Crambinae</taxon>
        <taxon>Diatraea</taxon>
    </lineage>
</organism>
<evidence type="ECO:0000256" key="10">
    <source>
        <dbReference type="ARBA" id="ARBA00023242"/>
    </source>
</evidence>
<dbReference type="PROSITE" id="PS51915">
    <property type="entry name" value="ZAD"/>
    <property type="match status" value="1"/>
</dbReference>
<reference evidence="15" key="2">
    <citation type="submission" date="2022-10" db="EMBL/GenBank/DDBJ databases">
        <authorList>
            <consortium name="ENA_rothamsted_submissions"/>
            <consortium name="culmorum"/>
            <person name="King R."/>
        </authorList>
    </citation>
    <scope>NUCLEOTIDE SEQUENCE</scope>
</reference>
<dbReference type="GO" id="GO:0003677">
    <property type="term" value="F:DNA binding"/>
    <property type="evidence" value="ECO:0007669"/>
    <property type="project" value="UniProtKB-KW"/>
</dbReference>
<proteinExistence type="predicted"/>
<keyword evidence="9" id="KW-0804">Transcription</keyword>
<dbReference type="Gene3D" id="3.30.160.60">
    <property type="entry name" value="Classic Zinc Finger"/>
    <property type="match status" value="8"/>
</dbReference>
<dbReference type="GO" id="GO:0000981">
    <property type="term" value="F:DNA-binding transcription factor activity, RNA polymerase II-specific"/>
    <property type="evidence" value="ECO:0007669"/>
    <property type="project" value="TreeGrafter"/>
</dbReference>
<dbReference type="SUPFAM" id="SSF57716">
    <property type="entry name" value="Glucocorticoid receptor-like (DNA-binding domain)"/>
    <property type="match status" value="1"/>
</dbReference>
<dbReference type="FunFam" id="3.30.160.60:FF:000097">
    <property type="entry name" value="Zinc finger protein"/>
    <property type="match status" value="1"/>
</dbReference>
<feature type="domain" description="C2H2-type" evidence="13">
    <location>
        <begin position="235"/>
        <end position="257"/>
    </location>
</feature>
<keyword evidence="8" id="KW-0238">DNA-binding</keyword>
<evidence type="ECO:0000256" key="3">
    <source>
        <dbReference type="ARBA" id="ARBA00022723"/>
    </source>
</evidence>
<keyword evidence="5 11" id="KW-0863">Zinc-finger</keyword>
<feature type="domain" description="C2H2-type" evidence="13">
    <location>
        <begin position="406"/>
        <end position="433"/>
    </location>
</feature>
<keyword evidence="6 12" id="KW-0862">Zinc</keyword>
<evidence type="ECO:0000256" key="5">
    <source>
        <dbReference type="ARBA" id="ARBA00022771"/>
    </source>
</evidence>
<reference evidence="15" key="1">
    <citation type="submission" date="2021-12" db="EMBL/GenBank/DDBJ databases">
        <authorList>
            <person name="King R."/>
        </authorList>
    </citation>
    <scope>NUCLEOTIDE SEQUENCE</scope>
</reference>
<dbReference type="GO" id="GO:0008270">
    <property type="term" value="F:zinc ion binding"/>
    <property type="evidence" value="ECO:0007669"/>
    <property type="project" value="UniProtKB-UniRule"/>
</dbReference>
<evidence type="ECO:0000256" key="6">
    <source>
        <dbReference type="ARBA" id="ARBA00022833"/>
    </source>
</evidence>
<evidence type="ECO:0000256" key="11">
    <source>
        <dbReference type="PROSITE-ProRule" id="PRU00042"/>
    </source>
</evidence>